<accession>A0ACB8DDE6</accession>
<gene>
    <name evidence="1" type="ORF">HPB49_014009</name>
</gene>
<keyword evidence="2" id="KW-1185">Reference proteome</keyword>
<dbReference type="Proteomes" id="UP000821865">
    <property type="component" value="Chromosome 2"/>
</dbReference>
<organism evidence="1 2">
    <name type="scientific">Dermacentor silvarum</name>
    <name type="common">Tick</name>
    <dbReference type="NCBI Taxonomy" id="543639"/>
    <lineage>
        <taxon>Eukaryota</taxon>
        <taxon>Metazoa</taxon>
        <taxon>Ecdysozoa</taxon>
        <taxon>Arthropoda</taxon>
        <taxon>Chelicerata</taxon>
        <taxon>Arachnida</taxon>
        <taxon>Acari</taxon>
        <taxon>Parasitiformes</taxon>
        <taxon>Ixodida</taxon>
        <taxon>Ixodoidea</taxon>
        <taxon>Ixodidae</taxon>
        <taxon>Rhipicephalinae</taxon>
        <taxon>Dermacentor</taxon>
    </lineage>
</organism>
<evidence type="ECO:0000313" key="2">
    <source>
        <dbReference type="Proteomes" id="UP000821865"/>
    </source>
</evidence>
<comment type="caution">
    <text evidence="1">The sequence shown here is derived from an EMBL/GenBank/DDBJ whole genome shotgun (WGS) entry which is preliminary data.</text>
</comment>
<evidence type="ECO:0000313" key="1">
    <source>
        <dbReference type="EMBL" id="KAH7966139.1"/>
    </source>
</evidence>
<protein>
    <submittedName>
        <fullName evidence="1">Uncharacterized protein</fullName>
    </submittedName>
</protein>
<name>A0ACB8DDE6_DERSI</name>
<sequence length="153" mass="17630">MPRQRTEKTDDQIAAEKHRRADARRLKRAQETSEQRAERLARDRESRRTRRQQDTDQVRDARIVSDRDAKRAYRAAGDARSSCRTGNQGPPGTTETPGNRNSRRWRPKPRKQTERSDAALRKRSTTLEEHLDRGKTLLPTPDVAALAMDRGGF</sequence>
<dbReference type="EMBL" id="CM023471">
    <property type="protein sequence ID" value="KAH7966139.1"/>
    <property type="molecule type" value="Genomic_DNA"/>
</dbReference>
<reference evidence="1" key="1">
    <citation type="submission" date="2020-05" db="EMBL/GenBank/DDBJ databases">
        <title>Large-scale comparative analyses of tick genomes elucidate their genetic diversity and vector capacities.</title>
        <authorList>
            <person name="Jia N."/>
            <person name="Wang J."/>
            <person name="Shi W."/>
            <person name="Du L."/>
            <person name="Sun Y."/>
            <person name="Zhan W."/>
            <person name="Jiang J."/>
            <person name="Wang Q."/>
            <person name="Zhang B."/>
            <person name="Ji P."/>
            <person name="Sakyi L.B."/>
            <person name="Cui X."/>
            <person name="Yuan T."/>
            <person name="Jiang B."/>
            <person name="Yang W."/>
            <person name="Lam T.T.-Y."/>
            <person name="Chang Q."/>
            <person name="Ding S."/>
            <person name="Wang X."/>
            <person name="Zhu J."/>
            <person name="Ruan X."/>
            <person name="Zhao L."/>
            <person name="Wei J."/>
            <person name="Que T."/>
            <person name="Du C."/>
            <person name="Cheng J."/>
            <person name="Dai P."/>
            <person name="Han X."/>
            <person name="Huang E."/>
            <person name="Gao Y."/>
            <person name="Liu J."/>
            <person name="Shao H."/>
            <person name="Ye R."/>
            <person name="Li L."/>
            <person name="Wei W."/>
            <person name="Wang X."/>
            <person name="Wang C."/>
            <person name="Yang T."/>
            <person name="Huo Q."/>
            <person name="Li W."/>
            <person name="Guo W."/>
            <person name="Chen H."/>
            <person name="Zhou L."/>
            <person name="Ni X."/>
            <person name="Tian J."/>
            <person name="Zhou Y."/>
            <person name="Sheng Y."/>
            <person name="Liu T."/>
            <person name="Pan Y."/>
            <person name="Xia L."/>
            <person name="Li J."/>
            <person name="Zhao F."/>
            <person name="Cao W."/>
        </authorList>
    </citation>
    <scope>NUCLEOTIDE SEQUENCE</scope>
    <source>
        <strain evidence="1">Dsil-2018</strain>
    </source>
</reference>
<proteinExistence type="predicted"/>